<dbReference type="InterPro" id="IPR040330">
    <property type="entry name" value="LYRM1"/>
</dbReference>
<dbReference type="PANTHER" id="PTHR14273">
    <property type="entry name" value="LYR MOTIF-CONTAINING PROTEIN 1"/>
    <property type="match status" value="1"/>
</dbReference>
<proteinExistence type="inferred from homology"/>
<dbReference type="GeneID" id="20085374"/>
<dbReference type="PANTHER" id="PTHR14273:SF0">
    <property type="entry name" value="LYR MOTIF-CONTAINING PROTEIN 1"/>
    <property type="match status" value="1"/>
</dbReference>
<evidence type="ECO:0000256" key="1">
    <source>
        <dbReference type="ARBA" id="ARBA00009508"/>
    </source>
</evidence>
<dbReference type="InterPro" id="IPR045294">
    <property type="entry name" value="Complex1_LYR_LYRM1"/>
</dbReference>
<organism evidence="4">
    <name type="scientific">Aphanomyces invadans</name>
    <dbReference type="NCBI Taxonomy" id="157072"/>
    <lineage>
        <taxon>Eukaryota</taxon>
        <taxon>Sar</taxon>
        <taxon>Stramenopiles</taxon>
        <taxon>Oomycota</taxon>
        <taxon>Saprolegniomycetes</taxon>
        <taxon>Saprolegniales</taxon>
        <taxon>Verrucalvaceae</taxon>
        <taxon>Aphanomyces</taxon>
    </lineage>
</organism>
<dbReference type="RefSeq" id="XP_008872248.1">
    <property type="nucleotide sequence ID" value="XM_008874026.1"/>
</dbReference>
<protein>
    <recommendedName>
        <fullName evidence="3">Complex 1 LYR protein domain-containing protein</fullName>
    </recommendedName>
</protein>
<accession>A0A024TXE1</accession>
<dbReference type="VEuPathDB" id="FungiDB:H310_08324"/>
<feature type="region of interest" description="Disordered" evidence="2">
    <location>
        <begin position="78"/>
        <end position="116"/>
    </location>
</feature>
<dbReference type="Pfam" id="PF05347">
    <property type="entry name" value="Complex1_LYR"/>
    <property type="match status" value="1"/>
</dbReference>
<evidence type="ECO:0000313" key="4">
    <source>
        <dbReference type="EMBL" id="ETV98820.1"/>
    </source>
</evidence>
<dbReference type="OrthoDB" id="275715at2759"/>
<dbReference type="InterPro" id="IPR008011">
    <property type="entry name" value="Complex1_LYR_dom"/>
</dbReference>
<feature type="domain" description="Complex 1 LYR protein" evidence="3">
    <location>
        <begin position="7"/>
        <end position="65"/>
    </location>
</feature>
<name>A0A024TXE1_9STRA</name>
<comment type="similarity">
    <text evidence="1">Belongs to the complex I LYR family.</text>
</comment>
<sequence>MSSPAHRALALYRRILRVARTWEGPEKEREYIKQEGRRAFEANRHLKRVDDIEHALEQGEQRLEVGMHYKIPYPRPMYADPGTVGGDNDFRRQSNRLRTKKGQLEKKTSLNAFKWK</sequence>
<dbReference type="GO" id="GO:0005739">
    <property type="term" value="C:mitochondrion"/>
    <property type="evidence" value="ECO:0007669"/>
    <property type="project" value="TreeGrafter"/>
</dbReference>
<gene>
    <name evidence="4" type="ORF">H310_08324</name>
</gene>
<evidence type="ECO:0000256" key="2">
    <source>
        <dbReference type="SAM" id="MobiDB-lite"/>
    </source>
</evidence>
<dbReference type="AlphaFoldDB" id="A0A024TXE1"/>
<evidence type="ECO:0000259" key="3">
    <source>
        <dbReference type="Pfam" id="PF05347"/>
    </source>
</evidence>
<dbReference type="eggNOG" id="ENOG502S49M">
    <property type="taxonomic scope" value="Eukaryota"/>
</dbReference>
<dbReference type="EMBL" id="KI913968">
    <property type="protein sequence ID" value="ETV98820.1"/>
    <property type="molecule type" value="Genomic_DNA"/>
</dbReference>
<dbReference type="STRING" id="157072.A0A024TXE1"/>
<dbReference type="CDD" id="cd20261">
    <property type="entry name" value="Complex1_LYR_LYRM1"/>
    <property type="match status" value="1"/>
</dbReference>
<reference evidence="4" key="1">
    <citation type="submission" date="2013-12" db="EMBL/GenBank/DDBJ databases">
        <title>The Genome Sequence of Aphanomyces invadans NJM9701.</title>
        <authorList>
            <consortium name="The Broad Institute Genomics Platform"/>
            <person name="Russ C."/>
            <person name="Tyler B."/>
            <person name="van West P."/>
            <person name="Dieguez-Uribeondo J."/>
            <person name="Young S.K."/>
            <person name="Zeng Q."/>
            <person name="Gargeya S."/>
            <person name="Fitzgerald M."/>
            <person name="Abouelleil A."/>
            <person name="Alvarado L."/>
            <person name="Chapman S.B."/>
            <person name="Gainer-Dewar J."/>
            <person name="Goldberg J."/>
            <person name="Griggs A."/>
            <person name="Gujja S."/>
            <person name="Hansen M."/>
            <person name="Howarth C."/>
            <person name="Imamovic A."/>
            <person name="Ireland A."/>
            <person name="Larimer J."/>
            <person name="McCowan C."/>
            <person name="Murphy C."/>
            <person name="Pearson M."/>
            <person name="Poon T.W."/>
            <person name="Priest M."/>
            <person name="Roberts A."/>
            <person name="Saif S."/>
            <person name="Shea T."/>
            <person name="Sykes S."/>
            <person name="Wortman J."/>
            <person name="Nusbaum C."/>
            <person name="Birren B."/>
        </authorList>
    </citation>
    <scope>NUCLEOTIDE SEQUENCE [LARGE SCALE GENOMIC DNA]</scope>
    <source>
        <strain evidence="4">NJM9701</strain>
    </source>
</reference>